<evidence type="ECO:0000259" key="11">
    <source>
        <dbReference type="Pfam" id="PF21376"/>
    </source>
</evidence>
<dbReference type="EMBL" id="CACVKT020006043">
    <property type="protein sequence ID" value="CAC5399662.1"/>
    <property type="molecule type" value="Genomic_DNA"/>
</dbReference>
<dbReference type="CDD" id="cd00009">
    <property type="entry name" value="AAA"/>
    <property type="match status" value="1"/>
</dbReference>
<dbReference type="PANTHER" id="PTHR10760">
    <property type="entry name" value="TORSIN"/>
    <property type="match status" value="1"/>
</dbReference>
<dbReference type="GO" id="GO:0016887">
    <property type="term" value="F:ATP hydrolysis activity"/>
    <property type="evidence" value="ECO:0007669"/>
    <property type="project" value="InterPro"/>
</dbReference>
<evidence type="ECO:0000256" key="3">
    <source>
        <dbReference type="ARBA" id="ARBA00022729"/>
    </source>
</evidence>
<comment type="subcellular location">
    <subcellularLocation>
        <location evidence="1 8">Endoplasmic reticulum lumen</location>
    </subcellularLocation>
</comment>
<dbReference type="PANTHER" id="PTHR10760:SF2">
    <property type="entry name" value="LD13476P-RELATED"/>
    <property type="match status" value="1"/>
</dbReference>
<dbReference type="InterPro" id="IPR027417">
    <property type="entry name" value="P-loop_NTPase"/>
</dbReference>
<keyword evidence="6 9" id="KW-0067">ATP-binding</keyword>
<evidence type="ECO:0000256" key="1">
    <source>
        <dbReference type="ARBA" id="ARBA00004319"/>
    </source>
</evidence>
<feature type="binding site" evidence="9">
    <location>
        <begin position="107"/>
        <end position="114"/>
    </location>
    <ligand>
        <name>ATP</name>
        <dbReference type="ChEBI" id="CHEBI:30616"/>
    </ligand>
</feature>
<evidence type="ECO:0000256" key="5">
    <source>
        <dbReference type="ARBA" id="ARBA00022824"/>
    </source>
</evidence>
<dbReference type="FunFam" id="3.40.50.300:FF:002276">
    <property type="entry name" value="Torsin, putative"/>
    <property type="match status" value="1"/>
</dbReference>
<dbReference type="Proteomes" id="UP000507470">
    <property type="component" value="Unassembled WGS sequence"/>
</dbReference>
<proteinExistence type="inferred from homology"/>
<dbReference type="PIRSF" id="PIRSF038079">
    <property type="entry name" value="Torsin_2A"/>
    <property type="match status" value="1"/>
</dbReference>
<evidence type="ECO:0000256" key="6">
    <source>
        <dbReference type="ARBA" id="ARBA00022840"/>
    </source>
</evidence>
<keyword evidence="4 9" id="KW-0547">Nucleotide-binding</keyword>
<evidence type="ECO:0000256" key="10">
    <source>
        <dbReference type="SAM" id="SignalP"/>
    </source>
</evidence>
<feature type="domain" description="Torsin-1A C-terminal" evidence="11">
    <location>
        <begin position="277"/>
        <end position="338"/>
    </location>
</feature>
<feature type="chain" id="PRO_5026708415" description="Torsin" evidence="10">
    <location>
        <begin position="22"/>
        <end position="343"/>
    </location>
</feature>
<dbReference type="Pfam" id="PF21376">
    <property type="entry name" value="TOR1A_C"/>
    <property type="match status" value="1"/>
</dbReference>
<evidence type="ECO:0000313" key="13">
    <source>
        <dbReference type="Proteomes" id="UP000507470"/>
    </source>
</evidence>
<keyword evidence="13" id="KW-1185">Reference proteome</keyword>
<dbReference type="GO" id="GO:0005524">
    <property type="term" value="F:ATP binding"/>
    <property type="evidence" value="ECO:0007669"/>
    <property type="project" value="UniProtKB-KW"/>
</dbReference>
<dbReference type="InterPro" id="IPR010448">
    <property type="entry name" value="Torsin"/>
</dbReference>
<gene>
    <name evidence="12" type="ORF">MCOR_33905</name>
</gene>
<name>A0A6J8CXK3_MYTCO</name>
<comment type="similarity">
    <text evidence="2 8">Belongs to the ClpA/ClpB family. Torsin subfamily.</text>
</comment>
<feature type="signal peptide" evidence="10">
    <location>
        <begin position="1"/>
        <end position="21"/>
    </location>
</feature>
<evidence type="ECO:0000256" key="8">
    <source>
        <dbReference type="PIRNR" id="PIRNR038079"/>
    </source>
</evidence>
<reference evidence="12 13" key="1">
    <citation type="submission" date="2020-06" db="EMBL/GenBank/DDBJ databases">
        <authorList>
            <person name="Li R."/>
            <person name="Bekaert M."/>
        </authorList>
    </citation>
    <scope>NUCLEOTIDE SEQUENCE [LARGE SCALE GENOMIC DNA]</scope>
    <source>
        <strain evidence="13">wild</strain>
    </source>
</reference>
<dbReference type="InterPro" id="IPR017378">
    <property type="entry name" value="Torsin_1/2"/>
</dbReference>
<keyword evidence="7" id="KW-0325">Glycoprotein</keyword>
<dbReference type="GO" id="GO:0005788">
    <property type="term" value="C:endoplasmic reticulum lumen"/>
    <property type="evidence" value="ECO:0007669"/>
    <property type="project" value="UniProtKB-SubCell"/>
</dbReference>
<sequence>MKVRKLHALTYIFIFFTTCHGLEPISGVATVAAGVSAVFFASFRAIKCQFKECCTKRWINLNTTELSSSLKDQVYGQHLVIKAVVRHIKAHLSNNDPSKALALSFHGGTGTGKNYVSKIIVNHLYKEGMKSGFVHMIASTKEFPHADMVHLYKDKLRELIETSVNNCERSMFIFDEIDKMPPGLIDTIKPYLDYYDNLNGINYRKAIFIFLSNTAGTEIFQQTLSFWHEGKERDTIELKDMEKLVTTSAVNTKTSGFYHSDVLLRHMITAYIPFLPLERKHIRQCIKDYLLLKKYYTNHGDIKEEKVREIAEQLQYFPEEEQLFSTTGCKRVPEKTDYVMEED</sequence>
<dbReference type="SUPFAM" id="SSF52540">
    <property type="entry name" value="P-loop containing nucleoside triphosphate hydrolases"/>
    <property type="match status" value="1"/>
</dbReference>
<keyword evidence="5 8" id="KW-0256">Endoplasmic reticulum</keyword>
<keyword evidence="3 10" id="KW-0732">Signal</keyword>
<evidence type="ECO:0000256" key="2">
    <source>
        <dbReference type="ARBA" id="ARBA00006235"/>
    </source>
</evidence>
<dbReference type="GO" id="GO:0071218">
    <property type="term" value="P:cellular response to misfolded protein"/>
    <property type="evidence" value="ECO:0007669"/>
    <property type="project" value="TreeGrafter"/>
</dbReference>
<dbReference type="Pfam" id="PF06309">
    <property type="entry name" value="Torsin"/>
    <property type="match status" value="1"/>
</dbReference>
<protein>
    <recommendedName>
        <fullName evidence="8">Torsin</fullName>
    </recommendedName>
</protein>
<accession>A0A6J8CXK3</accession>
<evidence type="ECO:0000313" key="12">
    <source>
        <dbReference type="EMBL" id="CAC5399662.1"/>
    </source>
</evidence>
<evidence type="ECO:0000256" key="9">
    <source>
        <dbReference type="PIRSR" id="PIRSR038079-1"/>
    </source>
</evidence>
<evidence type="ECO:0000256" key="7">
    <source>
        <dbReference type="ARBA" id="ARBA00023180"/>
    </source>
</evidence>
<dbReference type="Gene3D" id="3.40.50.300">
    <property type="entry name" value="P-loop containing nucleotide triphosphate hydrolases"/>
    <property type="match status" value="1"/>
</dbReference>
<organism evidence="12 13">
    <name type="scientific">Mytilus coruscus</name>
    <name type="common">Sea mussel</name>
    <dbReference type="NCBI Taxonomy" id="42192"/>
    <lineage>
        <taxon>Eukaryota</taxon>
        <taxon>Metazoa</taxon>
        <taxon>Spiralia</taxon>
        <taxon>Lophotrochozoa</taxon>
        <taxon>Mollusca</taxon>
        <taxon>Bivalvia</taxon>
        <taxon>Autobranchia</taxon>
        <taxon>Pteriomorphia</taxon>
        <taxon>Mytilida</taxon>
        <taxon>Mytiloidea</taxon>
        <taxon>Mytilidae</taxon>
        <taxon>Mytilinae</taxon>
        <taxon>Mytilus</taxon>
    </lineage>
</organism>
<evidence type="ECO:0000256" key="4">
    <source>
        <dbReference type="ARBA" id="ARBA00022741"/>
    </source>
</evidence>
<dbReference type="InterPro" id="IPR049337">
    <property type="entry name" value="TOR1A_C"/>
</dbReference>
<dbReference type="OrthoDB" id="19623at2759"/>
<dbReference type="AlphaFoldDB" id="A0A6J8CXK3"/>